<feature type="region of interest" description="Disordered" evidence="1">
    <location>
        <begin position="125"/>
        <end position="147"/>
    </location>
</feature>
<comment type="caution">
    <text evidence="2">The sequence shown here is derived from an EMBL/GenBank/DDBJ whole genome shotgun (WGS) entry which is preliminary data.</text>
</comment>
<dbReference type="GO" id="GO:0005737">
    <property type="term" value="C:cytoplasm"/>
    <property type="evidence" value="ECO:0007669"/>
    <property type="project" value="GOC"/>
</dbReference>
<evidence type="ECO:0000313" key="3">
    <source>
        <dbReference type="Proteomes" id="UP000664521"/>
    </source>
</evidence>
<dbReference type="EMBL" id="CAJPDS010000082">
    <property type="protein sequence ID" value="CAF9935337.1"/>
    <property type="molecule type" value="Genomic_DNA"/>
</dbReference>
<sequence>MSYYFTIINTRDAPLFELEFGTSKAGGDGAARFSPEARAMNPFIVHSSLDIVDELRWGKDAMYLKRIDQFSSSHISTFLTPTSIRFMLLHLPHPPNLAPAFIPSPGSYPPFTPYTSNPLSSSTSSASSSSTFKSSTSGAGSIANNPASPQTEEAIRLFFWDVFEVWIKATMNPFQSMEKVLGSPVFKQRVLGAGRKYL</sequence>
<dbReference type="Pfam" id="PF04628">
    <property type="entry name" value="Sedlin_N"/>
    <property type="match status" value="1"/>
</dbReference>
<dbReference type="CDD" id="cd14825">
    <property type="entry name" value="TRAPPC2_sedlin"/>
    <property type="match status" value="1"/>
</dbReference>
<evidence type="ECO:0000256" key="1">
    <source>
        <dbReference type="SAM" id="MobiDB-lite"/>
    </source>
</evidence>
<dbReference type="GO" id="GO:0006888">
    <property type="term" value="P:endoplasmic reticulum to Golgi vesicle-mediated transport"/>
    <property type="evidence" value="ECO:0007669"/>
    <property type="project" value="InterPro"/>
</dbReference>
<proteinExistence type="predicted"/>
<dbReference type="Proteomes" id="UP000664521">
    <property type="component" value="Unassembled WGS sequence"/>
</dbReference>
<dbReference type="InterPro" id="IPR006722">
    <property type="entry name" value="Sedlin"/>
</dbReference>
<dbReference type="OrthoDB" id="10252102at2759"/>
<evidence type="ECO:0000313" key="2">
    <source>
        <dbReference type="EMBL" id="CAF9935337.1"/>
    </source>
</evidence>
<dbReference type="SUPFAM" id="SSF64356">
    <property type="entry name" value="SNARE-like"/>
    <property type="match status" value="1"/>
</dbReference>
<dbReference type="InterPro" id="IPR011012">
    <property type="entry name" value="Longin-like_dom_sf"/>
</dbReference>
<keyword evidence="3" id="KW-1185">Reference proteome</keyword>
<protein>
    <submittedName>
        <fullName evidence="2">TRAPP subunit</fullName>
    </submittedName>
</protein>
<dbReference type="PANTHER" id="PTHR12403">
    <property type="entry name" value="TRAFFICKING PROTEIN PARTICLE COMPLEX SUBUNIT 2"/>
    <property type="match status" value="1"/>
</dbReference>
<organism evidence="2 3">
    <name type="scientific">Heterodermia speciosa</name>
    <dbReference type="NCBI Taxonomy" id="116794"/>
    <lineage>
        <taxon>Eukaryota</taxon>
        <taxon>Fungi</taxon>
        <taxon>Dikarya</taxon>
        <taxon>Ascomycota</taxon>
        <taxon>Pezizomycotina</taxon>
        <taxon>Lecanoromycetes</taxon>
        <taxon>OSLEUM clade</taxon>
        <taxon>Lecanoromycetidae</taxon>
        <taxon>Caliciales</taxon>
        <taxon>Physciaceae</taxon>
        <taxon>Heterodermia</taxon>
    </lineage>
</organism>
<dbReference type="Gene3D" id="3.30.450.70">
    <property type="match status" value="1"/>
</dbReference>
<accession>A0A8H3G294</accession>
<gene>
    <name evidence="2" type="primary">TRS20</name>
    <name evidence="2" type="ORF">HETSPECPRED_009751</name>
</gene>
<feature type="compositionally biased region" description="Low complexity" evidence="1">
    <location>
        <begin position="125"/>
        <end position="141"/>
    </location>
</feature>
<reference evidence="2" key="1">
    <citation type="submission" date="2021-03" db="EMBL/GenBank/DDBJ databases">
        <authorList>
            <person name="Tagirdzhanova G."/>
        </authorList>
    </citation>
    <scope>NUCLEOTIDE SEQUENCE</scope>
</reference>
<dbReference type="AlphaFoldDB" id="A0A8H3G294"/>
<name>A0A8H3G294_9LECA</name>